<accession>A0A8J6CI73</accession>
<proteinExistence type="predicted"/>
<gene>
    <name evidence="2" type="ORF">KFE25_009471</name>
</gene>
<feature type="signal peptide" evidence="1">
    <location>
        <begin position="1"/>
        <end position="17"/>
    </location>
</feature>
<dbReference type="EMBL" id="JAGTXO010000001">
    <property type="protein sequence ID" value="KAG8471050.1"/>
    <property type="molecule type" value="Genomic_DNA"/>
</dbReference>
<protein>
    <submittedName>
        <fullName evidence="2">Uncharacterized protein</fullName>
    </submittedName>
</protein>
<feature type="chain" id="PRO_5035303415" evidence="1">
    <location>
        <begin position="18"/>
        <end position="135"/>
    </location>
</feature>
<keyword evidence="1" id="KW-0732">Signal</keyword>
<keyword evidence="3" id="KW-1185">Reference proteome</keyword>
<dbReference type="AlphaFoldDB" id="A0A8J6CI73"/>
<sequence>MPRVLLLAALCLPAVLSLRTPRSSLSASSTQRAASTRWSPRRVSAATLSSALDGTYAFSRAKSAEAASVVTELNEMSAYIKEVQALHGDSASGAKLTQARIQKAIEHIKHARARATDHDAAEIDDVAAATFEELW</sequence>
<dbReference type="Proteomes" id="UP000751190">
    <property type="component" value="Unassembled WGS sequence"/>
</dbReference>
<reference evidence="2" key="1">
    <citation type="submission" date="2021-05" db="EMBL/GenBank/DDBJ databases">
        <title>The genome of the haptophyte Pavlova lutheri (Diacronema luteri, Pavlovales) - a model for lipid biosynthesis in eukaryotic algae.</title>
        <authorList>
            <person name="Hulatt C.J."/>
            <person name="Posewitz M.C."/>
        </authorList>
    </citation>
    <scope>NUCLEOTIDE SEQUENCE</scope>
    <source>
        <strain evidence="2">NIVA-4/92</strain>
    </source>
</reference>
<evidence type="ECO:0000313" key="2">
    <source>
        <dbReference type="EMBL" id="KAG8471050.1"/>
    </source>
</evidence>
<comment type="caution">
    <text evidence="2">The sequence shown here is derived from an EMBL/GenBank/DDBJ whole genome shotgun (WGS) entry which is preliminary data.</text>
</comment>
<evidence type="ECO:0000313" key="3">
    <source>
        <dbReference type="Proteomes" id="UP000751190"/>
    </source>
</evidence>
<evidence type="ECO:0000256" key="1">
    <source>
        <dbReference type="SAM" id="SignalP"/>
    </source>
</evidence>
<name>A0A8J6CI73_DIALT</name>
<organism evidence="2 3">
    <name type="scientific">Diacronema lutheri</name>
    <name type="common">Unicellular marine alga</name>
    <name type="synonym">Monochrysis lutheri</name>
    <dbReference type="NCBI Taxonomy" id="2081491"/>
    <lineage>
        <taxon>Eukaryota</taxon>
        <taxon>Haptista</taxon>
        <taxon>Haptophyta</taxon>
        <taxon>Pavlovophyceae</taxon>
        <taxon>Pavlovales</taxon>
        <taxon>Pavlovaceae</taxon>
        <taxon>Diacronema</taxon>
    </lineage>
</organism>